<evidence type="ECO:0000313" key="11">
    <source>
        <dbReference type="Proteomes" id="UP001211065"/>
    </source>
</evidence>
<keyword evidence="11" id="KW-1185">Reference proteome</keyword>
<evidence type="ECO:0000256" key="8">
    <source>
        <dbReference type="ARBA" id="ARBA00023224"/>
    </source>
</evidence>
<keyword evidence="8" id="KW-0807">Transducer</keyword>
<evidence type="ECO:0000313" key="10">
    <source>
        <dbReference type="EMBL" id="KAJ3203213.1"/>
    </source>
</evidence>
<evidence type="ECO:0000256" key="6">
    <source>
        <dbReference type="ARBA" id="ARBA00023170"/>
    </source>
</evidence>
<comment type="subcellular location">
    <subcellularLocation>
        <location evidence="1">Membrane</location>
    </subcellularLocation>
</comment>
<dbReference type="Gene3D" id="3.40.50.2300">
    <property type="match status" value="1"/>
</dbReference>
<keyword evidence="3" id="KW-1133">Transmembrane helix</keyword>
<keyword evidence="7" id="KW-0325">Glycoprotein</keyword>
<dbReference type="InterPro" id="IPR002455">
    <property type="entry name" value="GPCR3_GABA-B"/>
</dbReference>
<evidence type="ECO:0000256" key="2">
    <source>
        <dbReference type="ARBA" id="ARBA00022692"/>
    </source>
</evidence>
<feature type="domain" description="Receptor ligand binding region" evidence="9">
    <location>
        <begin position="3"/>
        <end position="175"/>
    </location>
</feature>
<gene>
    <name evidence="10" type="ORF">HK099_001573</name>
</gene>
<dbReference type="EMBL" id="JADGJW010001459">
    <property type="protein sequence ID" value="KAJ3203213.1"/>
    <property type="molecule type" value="Genomic_DNA"/>
</dbReference>
<dbReference type="AlphaFoldDB" id="A0AAD5TU50"/>
<dbReference type="InterPro" id="IPR001828">
    <property type="entry name" value="ANF_lig-bd_rcpt"/>
</dbReference>
<dbReference type="GO" id="GO:0007214">
    <property type="term" value="P:gamma-aminobutyric acid signaling pathway"/>
    <property type="evidence" value="ECO:0007669"/>
    <property type="project" value="TreeGrafter"/>
</dbReference>
<dbReference type="GO" id="GO:0038039">
    <property type="term" value="C:G protein-coupled receptor heterodimeric complex"/>
    <property type="evidence" value="ECO:0007669"/>
    <property type="project" value="TreeGrafter"/>
</dbReference>
<name>A0AAD5TU50_9FUNG</name>
<evidence type="ECO:0000256" key="4">
    <source>
        <dbReference type="ARBA" id="ARBA00023040"/>
    </source>
</evidence>
<sequence length="420" mass="47404">MNEVEQIKNSYARIIIVIVYNLDAIPFLRDANKQGMIGPNYVYLGTDSTSDMEGFVQDPIEKTYFQGYIAITAYDRVNTEATTKLNETFYPKFKDRIPNQSGFSHDCILAFIYGFQNFLNTTNTKIEDYKHLKPEDRVTLKNIQNITFEGMSGTVAFDSNGEPRSRLYMIKNYIDNNMTTVFIGTIDSGGNDRMEIKLQNSVVFNGFTTLIPSDTAGEYYIKLNDPGTIIVLWSVVGRIILTVLFTKIPESNKLMMSRKKLGQQNSKSKALKSSNSNDNLNVSILKAAKKTSIFTVMAKNESLIFSAWKSAKVSINEFNFSIHYLNEKKKFLVQSEGVSISLNDAVIEELDTDTFRIISIKTSFIVLCTDESEKKALVEQIKLIQLKETEEEDNDALYSKAVASEFPSAHQSGFPLNSVI</sequence>
<dbReference type="PANTHER" id="PTHR10519">
    <property type="entry name" value="GABA-B RECEPTOR"/>
    <property type="match status" value="1"/>
</dbReference>
<evidence type="ECO:0000256" key="7">
    <source>
        <dbReference type="ARBA" id="ARBA00023180"/>
    </source>
</evidence>
<keyword evidence="4" id="KW-0297">G-protein coupled receptor</keyword>
<dbReference type="GO" id="GO:0004965">
    <property type="term" value="F:G protein-coupled GABA receptor activity"/>
    <property type="evidence" value="ECO:0007669"/>
    <property type="project" value="InterPro"/>
</dbReference>
<evidence type="ECO:0000256" key="3">
    <source>
        <dbReference type="ARBA" id="ARBA00022989"/>
    </source>
</evidence>
<keyword evidence="6" id="KW-0675">Receptor</keyword>
<reference evidence="10" key="1">
    <citation type="submission" date="2020-05" db="EMBL/GenBank/DDBJ databases">
        <title>Phylogenomic resolution of chytrid fungi.</title>
        <authorList>
            <person name="Stajich J.E."/>
            <person name="Amses K."/>
            <person name="Simmons R."/>
            <person name="Seto K."/>
            <person name="Myers J."/>
            <person name="Bonds A."/>
            <person name="Quandt C.A."/>
            <person name="Barry K."/>
            <person name="Liu P."/>
            <person name="Grigoriev I."/>
            <person name="Longcore J.E."/>
            <person name="James T.Y."/>
        </authorList>
    </citation>
    <scope>NUCLEOTIDE SEQUENCE</scope>
    <source>
        <strain evidence="10">JEL0476</strain>
    </source>
</reference>
<comment type="caution">
    <text evidence="10">The sequence shown here is derived from an EMBL/GenBank/DDBJ whole genome shotgun (WGS) entry which is preliminary data.</text>
</comment>
<keyword evidence="2" id="KW-0812">Transmembrane</keyword>
<organism evidence="10 11">
    <name type="scientific">Clydaea vesicula</name>
    <dbReference type="NCBI Taxonomy" id="447962"/>
    <lineage>
        <taxon>Eukaryota</taxon>
        <taxon>Fungi</taxon>
        <taxon>Fungi incertae sedis</taxon>
        <taxon>Chytridiomycota</taxon>
        <taxon>Chytridiomycota incertae sedis</taxon>
        <taxon>Chytridiomycetes</taxon>
        <taxon>Lobulomycetales</taxon>
        <taxon>Lobulomycetaceae</taxon>
        <taxon>Clydaea</taxon>
    </lineage>
</organism>
<dbReference type="Pfam" id="PF01094">
    <property type="entry name" value="ANF_receptor"/>
    <property type="match status" value="1"/>
</dbReference>
<evidence type="ECO:0000256" key="5">
    <source>
        <dbReference type="ARBA" id="ARBA00023136"/>
    </source>
</evidence>
<evidence type="ECO:0000259" key="9">
    <source>
        <dbReference type="Pfam" id="PF01094"/>
    </source>
</evidence>
<protein>
    <recommendedName>
        <fullName evidence="9">Receptor ligand binding region domain-containing protein</fullName>
    </recommendedName>
</protein>
<dbReference type="Proteomes" id="UP001211065">
    <property type="component" value="Unassembled WGS sequence"/>
</dbReference>
<dbReference type="InterPro" id="IPR028082">
    <property type="entry name" value="Peripla_BP_I"/>
</dbReference>
<dbReference type="PANTHER" id="PTHR10519:SF20">
    <property type="entry name" value="G-PROTEIN COUPLED RECEPTOR 156-RELATED"/>
    <property type="match status" value="1"/>
</dbReference>
<evidence type="ECO:0000256" key="1">
    <source>
        <dbReference type="ARBA" id="ARBA00004370"/>
    </source>
</evidence>
<accession>A0AAD5TU50</accession>
<proteinExistence type="predicted"/>
<keyword evidence="5" id="KW-0472">Membrane</keyword>
<dbReference type="SUPFAM" id="SSF53822">
    <property type="entry name" value="Periplasmic binding protein-like I"/>
    <property type="match status" value="1"/>
</dbReference>